<dbReference type="InterPro" id="IPR014001">
    <property type="entry name" value="Helicase_ATP-bd"/>
</dbReference>
<feature type="compositionally biased region" description="Polar residues" evidence="9">
    <location>
        <begin position="81"/>
        <end position="99"/>
    </location>
</feature>
<dbReference type="GO" id="GO:0006281">
    <property type="term" value="P:DNA repair"/>
    <property type="evidence" value="ECO:0007669"/>
    <property type="project" value="UniProtKB-KW"/>
</dbReference>
<keyword evidence="12" id="KW-1185">Reference proteome</keyword>
<accession>A0A671MBH4</accession>
<keyword evidence="8" id="KW-0539">Nucleus</keyword>
<dbReference type="GO" id="GO:0005634">
    <property type="term" value="C:nucleus"/>
    <property type="evidence" value="ECO:0007669"/>
    <property type="project" value="UniProtKB-SubCell"/>
</dbReference>
<keyword evidence="6" id="KW-0067">ATP-binding</keyword>
<feature type="region of interest" description="Disordered" evidence="9">
    <location>
        <begin position="81"/>
        <end position="104"/>
    </location>
</feature>
<proteinExistence type="predicted"/>
<evidence type="ECO:0000259" key="10">
    <source>
        <dbReference type="PROSITE" id="PS51192"/>
    </source>
</evidence>
<evidence type="ECO:0000256" key="2">
    <source>
        <dbReference type="ARBA" id="ARBA00022741"/>
    </source>
</evidence>
<evidence type="ECO:0000313" key="11">
    <source>
        <dbReference type="Ensembl" id="ENSSANP00000029227.1"/>
    </source>
</evidence>
<evidence type="ECO:0000256" key="6">
    <source>
        <dbReference type="ARBA" id="ARBA00022840"/>
    </source>
</evidence>
<evidence type="ECO:0000313" key="12">
    <source>
        <dbReference type="Proteomes" id="UP000472260"/>
    </source>
</evidence>
<dbReference type="Gene3D" id="3.40.50.300">
    <property type="entry name" value="P-loop containing nucleotide triphosphate hydrolases"/>
    <property type="match status" value="1"/>
</dbReference>
<keyword evidence="2" id="KW-0547">Nucleotide-binding</keyword>
<dbReference type="Pfam" id="PF00270">
    <property type="entry name" value="DEAD"/>
    <property type="match status" value="1"/>
</dbReference>
<dbReference type="PANTHER" id="PTHR47961:SF12">
    <property type="entry name" value="HELICASE POLQ-LIKE"/>
    <property type="match status" value="1"/>
</dbReference>
<keyword evidence="7" id="KW-0234">DNA repair</keyword>
<evidence type="ECO:0000256" key="8">
    <source>
        <dbReference type="ARBA" id="ARBA00023242"/>
    </source>
</evidence>
<dbReference type="SUPFAM" id="SSF52540">
    <property type="entry name" value="P-loop containing nucleoside triphosphate hydrolases"/>
    <property type="match status" value="1"/>
</dbReference>
<dbReference type="FunFam" id="3.40.50.300:FF:000813">
    <property type="entry name" value="helicase POLQ-like isoform X1"/>
    <property type="match status" value="1"/>
</dbReference>
<evidence type="ECO:0000256" key="7">
    <source>
        <dbReference type="ARBA" id="ARBA00023204"/>
    </source>
</evidence>
<dbReference type="GO" id="GO:0003676">
    <property type="term" value="F:nucleic acid binding"/>
    <property type="evidence" value="ECO:0007669"/>
    <property type="project" value="InterPro"/>
</dbReference>
<dbReference type="AlphaFoldDB" id="A0A671MBH4"/>
<sequence length="385" mass="43375">MYIDFKHANGVSFLLQCCSDNEDLFEGYDSIVGDSSFLAKLEDQTPNACEDDLSDSILAEDFRDSPPRALPSSQLEFQKAVTTSHKSPSRSAHNTSTPDLMNPRRSMKDHLKKVLIDNAATSSTVSKTVQQKEAVMTEEMSFAMQAMESISAEQDLGPFFGLPSKVKDLILILKGIQDLYEWQKTCLSLDSVQQRRNLIYSLPTSGGKTLVAEILIFKELLCRKKDALLILPYISLVQEKVRGLSNFGIELDFMVEEYAGSKGRFPPVKRRNKNSLYITTIEKGHSLVNSLIENDRLDNIGLLVVDELHMLGDGSRGAILEMTLSKILYMSSEYPKITHAVLYLCDGHSLQILLTPLLFLHRIHPNYWYECNIRQRGRSSDLPES</sequence>
<reference evidence="11" key="2">
    <citation type="submission" date="2025-09" db="UniProtKB">
        <authorList>
            <consortium name="Ensembl"/>
        </authorList>
    </citation>
    <scope>IDENTIFICATION</scope>
</reference>
<dbReference type="SMART" id="SM00487">
    <property type="entry name" value="DEXDc"/>
    <property type="match status" value="1"/>
</dbReference>
<dbReference type="CDD" id="cd18026">
    <property type="entry name" value="DEXHc_POLQ-like"/>
    <property type="match status" value="1"/>
</dbReference>
<dbReference type="GO" id="GO:0005524">
    <property type="term" value="F:ATP binding"/>
    <property type="evidence" value="ECO:0007669"/>
    <property type="project" value="UniProtKB-KW"/>
</dbReference>
<name>A0A671MBH4_9TELE</name>
<evidence type="ECO:0000256" key="1">
    <source>
        <dbReference type="ARBA" id="ARBA00004123"/>
    </source>
</evidence>
<keyword evidence="4" id="KW-0378">Hydrolase</keyword>
<dbReference type="GO" id="GO:0016787">
    <property type="term" value="F:hydrolase activity"/>
    <property type="evidence" value="ECO:0007669"/>
    <property type="project" value="UniProtKB-KW"/>
</dbReference>
<keyword evidence="5" id="KW-0347">Helicase</keyword>
<evidence type="ECO:0000256" key="5">
    <source>
        <dbReference type="ARBA" id="ARBA00022806"/>
    </source>
</evidence>
<dbReference type="PANTHER" id="PTHR47961">
    <property type="entry name" value="DNA POLYMERASE THETA, PUTATIVE (AFU_ORTHOLOGUE AFUA_1G05260)-RELATED"/>
    <property type="match status" value="1"/>
</dbReference>
<dbReference type="InterPro" id="IPR050474">
    <property type="entry name" value="Hel308_SKI2-like"/>
</dbReference>
<dbReference type="GO" id="GO:0004386">
    <property type="term" value="F:helicase activity"/>
    <property type="evidence" value="ECO:0007669"/>
    <property type="project" value="UniProtKB-KW"/>
</dbReference>
<organism evidence="11 12">
    <name type="scientific">Sinocyclocheilus anshuiensis</name>
    <dbReference type="NCBI Taxonomy" id="1608454"/>
    <lineage>
        <taxon>Eukaryota</taxon>
        <taxon>Metazoa</taxon>
        <taxon>Chordata</taxon>
        <taxon>Craniata</taxon>
        <taxon>Vertebrata</taxon>
        <taxon>Euteleostomi</taxon>
        <taxon>Actinopterygii</taxon>
        <taxon>Neopterygii</taxon>
        <taxon>Teleostei</taxon>
        <taxon>Ostariophysi</taxon>
        <taxon>Cypriniformes</taxon>
        <taxon>Cyprinidae</taxon>
        <taxon>Cyprininae</taxon>
        <taxon>Sinocyclocheilus</taxon>
    </lineage>
</organism>
<dbReference type="Proteomes" id="UP000472260">
    <property type="component" value="Unassembled WGS sequence"/>
</dbReference>
<dbReference type="Ensembl" id="ENSSANT00000031107.1">
    <property type="protein sequence ID" value="ENSSANP00000029227.1"/>
    <property type="gene ID" value="ENSSANG00000014979.1"/>
</dbReference>
<reference evidence="11" key="1">
    <citation type="submission" date="2025-08" db="UniProtKB">
        <authorList>
            <consortium name="Ensembl"/>
        </authorList>
    </citation>
    <scope>IDENTIFICATION</scope>
</reference>
<keyword evidence="3" id="KW-0227">DNA damage</keyword>
<comment type="subcellular location">
    <subcellularLocation>
        <location evidence="1">Nucleus</location>
    </subcellularLocation>
</comment>
<evidence type="ECO:0000256" key="4">
    <source>
        <dbReference type="ARBA" id="ARBA00022801"/>
    </source>
</evidence>
<dbReference type="InterPro" id="IPR011545">
    <property type="entry name" value="DEAD/DEAH_box_helicase_dom"/>
</dbReference>
<protein>
    <submittedName>
        <fullName evidence="11">Helicase, POLQ like</fullName>
    </submittedName>
</protein>
<feature type="domain" description="Helicase ATP-binding" evidence="10">
    <location>
        <begin position="189"/>
        <end position="331"/>
    </location>
</feature>
<evidence type="ECO:0000256" key="3">
    <source>
        <dbReference type="ARBA" id="ARBA00022763"/>
    </source>
</evidence>
<dbReference type="PROSITE" id="PS51192">
    <property type="entry name" value="HELICASE_ATP_BIND_1"/>
    <property type="match status" value="1"/>
</dbReference>
<evidence type="ECO:0000256" key="9">
    <source>
        <dbReference type="SAM" id="MobiDB-lite"/>
    </source>
</evidence>
<dbReference type="InterPro" id="IPR027417">
    <property type="entry name" value="P-loop_NTPase"/>
</dbReference>